<dbReference type="AlphaFoldDB" id="A0A699VLP2"/>
<evidence type="ECO:0000313" key="2">
    <source>
        <dbReference type="EMBL" id="GFD36522.1"/>
    </source>
</evidence>
<gene>
    <name evidence="2" type="ORF">Tci_908491</name>
</gene>
<proteinExistence type="predicted"/>
<organism evidence="2">
    <name type="scientific">Tanacetum cinerariifolium</name>
    <name type="common">Dalmatian daisy</name>
    <name type="synonym">Chrysanthemum cinerariifolium</name>
    <dbReference type="NCBI Taxonomy" id="118510"/>
    <lineage>
        <taxon>Eukaryota</taxon>
        <taxon>Viridiplantae</taxon>
        <taxon>Streptophyta</taxon>
        <taxon>Embryophyta</taxon>
        <taxon>Tracheophyta</taxon>
        <taxon>Spermatophyta</taxon>
        <taxon>Magnoliopsida</taxon>
        <taxon>eudicotyledons</taxon>
        <taxon>Gunneridae</taxon>
        <taxon>Pentapetalae</taxon>
        <taxon>asterids</taxon>
        <taxon>campanulids</taxon>
        <taxon>Asterales</taxon>
        <taxon>Asteraceae</taxon>
        <taxon>Asteroideae</taxon>
        <taxon>Anthemideae</taxon>
        <taxon>Anthemidinae</taxon>
        <taxon>Tanacetum</taxon>
    </lineage>
</organism>
<accession>A0A699VLP2</accession>
<feature type="region of interest" description="Disordered" evidence="1">
    <location>
        <begin position="15"/>
        <end position="47"/>
    </location>
</feature>
<protein>
    <submittedName>
        <fullName evidence="2">Uncharacterized protein</fullName>
    </submittedName>
</protein>
<name>A0A699VLP2_TANCI</name>
<sequence>ILPISIDDYEIAHTEGEEGAGTDVKSIADEGADPFLDVSDTELDVSE</sequence>
<reference evidence="2" key="1">
    <citation type="journal article" date="2019" name="Sci. Rep.">
        <title>Draft genome of Tanacetum cinerariifolium, the natural source of mosquito coil.</title>
        <authorList>
            <person name="Yamashiro T."/>
            <person name="Shiraishi A."/>
            <person name="Satake H."/>
            <person name="Nakayama K."/>
        </authorList>
    </citation>
    <scope>NUCLEOTIDE SEQUENCE</scope>
</reference>
<evidence type="ECO:0000256" key="1">
    <source>
        <dbReference type="SAM" id="MobiDB-lite"/>
    </source>
</evidence>
<comment type="caution">
    <text evidence="2">The sequence shown here is derived from an EMBL/GenBank/DDBJ whole genome shotgun (WGS) entry which is preliminary data.</text>
</comment>
<feature type="non-terminal residue" evidence="2">
    <location>
        <position position="1"/>
    </location>
</feature>
<dbReference type="EMBL" id="BKCJ011472940">
    <property type="protein sequence ID" value="GFD36522.1"/>
    <property type="molecule type" value="Genomic_DNA"/>
</dbReference>